<feature type="domain" description="HTH lysR-type" evidence="6">
    <location>
        <begin position="7"/>
        <end position="65"/>
    </location>
</feature>
<evidence type="ECO:0000256" key="2">
    <source>
        <dbReference type="ARBA" id="ARBA00023015"/>
    </source>
</evidence>
<comment type="caution">
    <text evidence="7">The sequence shown here is derived from an EMBL/GenBank/DDBJ whole genome shotgun (WGS) entry which is preliminary data.</text>
</comment>
<dbReference type="InterPro" id="IPR036388">
    <property type="entry name" value="WH-like_DNA-bd_sf"/>
</dbReference>
<accession>A0ABT6B7B6</accession>
<organism evidence="7 8">
    <name type="scientific">Luteibacter sahnii</name>
    <dbReference type="NCBI Taxonomy" id="3021977"/>
    <lineage>
        <taxon>Bacteria</taxon>
        <taxon>Pseudomonadati</taxon>
        <taxon>Pseudomonadota</taxon>
        <taxon>Gammaproteobacteria</taxon>
        <taxon>Lysobacterales</taxon>
        <taxon>Rhodanobacteraceae</taxon>
        <taxon>Luteibacter</taxon>
    </lineage>
</organism>
<dbReference type="InterPro" id="IPR037402">
    <property type="entry name" value="YidZ_PBP2"/>
</dbReference>
<dbReference type="PANTHER" id="PTHR30118">
    <property type="entry name" value="HTH-TYPE TRANSCRIPTIONAL REGULATOR LEUO-RELATED"/>
    <property type="match status" value="1"/>
</dbReference>
<evidence type="ECO:0000256" key="1">
    <source>
        <dbReference type="ARBA" id="ARBA00009437"/>
    </source>
</evidence>
<evidence type="ECO:0000256" key="3">
    <source>
        <dbReference type="ARBA" id="ARBA00023125"/>
    </source>
</evidence>
<dbReference type="Pfam" id="PF00126">
    <property type="entry name" value="HTH_1"/>
    <property type="match status" value="1"/>
</dbReference>
<dbReference type="CDD" id="cd08417">
    <property type="entry name" value="PBP2_Nitroaromatics_like"/>
    <property type="match status" value="1"/>
</dbReference>
<dbReference type="InterPro" id="IPR036390">
    <property type="entry name" value="WH_DNA-bd_sf"/>
</dbReference>
<dbReference type="Gene3D" id="1.10.10.10">
    <property type="entry name" value="Winged helix-like DNA-binding domain superfamily/Winged helix DNA-binding domain"/>
    <property type="match status" value="1"/>
</dbReference>
<dbReference type="PROSITE" id="PS50931">
    <property type="entry name" value="HTH_LYSR"/>
    <property type="match status" value="1"/>
</dbReference>
<evidence type="ECO:0000256" key="5">
    <source>
        <dbReference type="SAM" id="MobiDB-lite"/>
    </source>
</evidence>
<dbReference type="InterPro" id="IPR000847">
    <property type="entry name" value="LysR_HTH_N"/>
</dbReference>
<dbReference type="Proteomes" id="UP001528850">
    <property type="component" value="Unassembled WGS sequence"/>
</dbReference>
<evidence type="ECO:0000313" key="8">
    <source>
        <dbReference type="Proteomes" id="UP001528850"/>
    </source>
</evidence>
<comment type="similarity">
    <text evidence="1">Belongs to the LysR transcriptional regulatory family.</text>
</comment>
<dbReference type="InterPro" id="IPR005119">
    <property type="entry name" value="LysR_subst-bd"/>
</dbReference>
<reference evidence="7 8" key="1">
    <citation type="journal article" date="2024" name="Curr. Microbiol.">
        <title>Luteibacter sahnii sp. nov., A Novel Yellow-Colored Xanthomonadin Pigment Producing Probiotic Bacterium from Healthy Rice Seed Microbiome.</title>
        <authorList>
            <person name="Jaiswal G."/>
            <person name="Rana R."/>
            <person name="Nayak P.K."/>
            <person name="Chouhan R."/>
            <person name="Gandhi S.G."/>
            <person name="Patel H.K."/>
            <person name="Patil P.B."/>
        </authorList>
    </citation>
    <scope>NUCLEOTIDE SEQUENCE [LARGE SCALE GENOMIC DNA]</scope>
    <source>
        <strain evidence="7 8">PPL201</strain>
    </source>
</reference>
<protein>
    <submittedName>
        <fullName evidence="7">LysR family transcriptional regulator</fullName>
    </submittedName>
</protein>
<dbReference type="SUPFAM" id="SSF53850">
    <property type="entry name" value="Periplasmic binding protein-like II"/>
    <property type="match status" value="1"/>
</dbReference>
<evidence type="ECO:0000256" key="4">
    <source>
        <dbReference type="ARBA" id="ARBA00023163"/>
    </source>
</evidence>
<sequence length="319" mass="34797">MSFKPSELPLLVSLDVLLEERNVTRAAARLHVSQPALSGQLARLRRLFKDPLLVPSETGRGMVATPKAEEIGRPLREALRRLDAVGHAEVAFDPHVDAATFRLRGSCGAVDLLTPPLFTAIERCDNPSLRVVLQVDDDSGDMLALFESGELDLALVPSTRVPPSLKVRELISEPVMLVHRAGHDCATHPAIDLDTYCALRHAVVSPAGKLCDDMDRHLREMGRHRDVVASAASSHALRGMLAGTDLVCCVPSSMATGLGDALRTRPLGFRVPPVTLTMAWHARLDKQSSHRWLREQVARFVSPASRQPPMHPSPIPSHA</sequence>
<keyword evidence="8" id="KW-1185">Reference proteome</keyword>
<dbReference type="SUPFAM" id="SSF46785">
    <property type="entry name" value="Winged helix' DNA-binding domain"/>
    <property type="match status" value="1"/>
</dbReference>
<proteinExistence type="inferred from homology"/>
<feature type="region of interest" description="Disordered" evidence="5">
    <location>
        <begin position="300"/>
        <end position="319"/>
    </location>
</feature>
<feature type="compositionally biased region" description="Pro residues" evidence="5">
    <location>
        <begin position="309"/>
        <end position="319"/>
    </location>
</feature>
<keyword evidence="2" id="KW-0805">Transcription regulation</keyword>
<keyword evidence="3" id="KW-0238">DNA-binding</keyword>
<dbReference type="Pfam" id="PF03466">
    <property type="entry name" value="LysR_substrate"/>
    <property type="match status" value="1"/>
</dbReference>
<dbReference type="InterPro" id="IPR050389">
    <property type="entry name" value="LysR-type_TF"/>
</dbReference>
<dbReference type="PANTHER" id="PTHR30118:SF15">
    <property type="entry name" value="TRANSCRIPTIONAL REGULATORY PROTEIN"/>
    <property type="match status" value="1"/>
</dbReference>
<dbReference type="RefSeq" id="WP_320550649.1">
    <property type="nucleotide sequence ID" value="NZ_JAQLOK010000002.1"/>
</dbReference>
<dbReference type="Gene3D" id="3.40.190.10">
    <property type="entry name" value="Periplasmic binding protein-like II"/>
    <property type="match status" value="2"/>
</dbReference>
<name>A0ABT6B7B6_9GAMM</name>
<evidence type="ECO:0000313" key="7">
    <source>
        <dbReference type="EMBL" id="MDF4023935.1"/>
    </source>
</evidence>
<evidence type="ECO:0000259" key="6">
    <source>
        <dbReference type="PROSITE" id="PS50931"/>
    </source>
</evidence>
<keyword evidence="4" id="KW-0804">Transcription</keyword>
<gene>
    <name evidence="7" type="ORF">P3W24_02960</name>
</gene>
<dbReference type="PRINTS" id="PR00039">
    <property type="entry name" value="HTHLYSR"/>
</dbReference>
<dbReference type="EMBL" id="JARJJS010000001">
    <property type="protein sequence ID" value="MDF4023935.1"/>
    <property type="molecule type" value="Genomic_DNA"/>
</dbReference>